<name>A0A454D1D6_VIBHA</name>
<evidence type="ECO:0000313" key="2">
    <source>
        <dbReference type="Proteomes" id="UP000008367"/>
    </source>
</evidence>
<protein>
    <submittedName>
        <fullName evidence="1">Uncharacterized protein</fullName>
    </submittedName>
</protein>
<gene>
    <name evidence="1" type="ORF">VCHENC02_1965B</name>
</gene>
<feature type="non-terminal residue" evidence="1">
    <location>
        <position position="1"/>
    </location>
</feature>
<dbReference type="EMBL" id="AJSR01000728">
    <property type="protein sequence ID" value="EKM32479.1"/>
    <property type="molecule type" value="Genomic_DNA"/>
</dbReference>
<accession>A0A454D1D6</accession>
<reference evidence="1 2" key="1">
    <citation type="submission" date="2012-10" db="EMBL/GenBank/DDBJ databases">
        <title>Genome sequence of Vibrio Cholerae HENC-02.</title>
        <authorList>
            <person name="Eppinger M."/>
            <person name="Hasan N.A."/>
            <person name="Sengamalay N."/>
            <person name="Hine E."/>
            <person name="Su Q."/>
            <person name="Daugherty S.C."/>
            <person name="Young S."/>
            <person name="Sadzewicz L."/>
            <person name="Tallon L."/>
            <person name="Cebula T.A."/>
            <person name="Ravel J."/>
            <person name="Colwell R.R."/>
        </authorList>
    </citation>
    <scope>NUCLEOTIDE SEQUENCE [LARGE SCALE GENOMIC DNA]</scope>
    <source>
        <strain evidence="1 2">HENC-02</strain>
    </source>
</reference>
<organism evidence="1 2">
    <name type="scientific">Vibrio harveyi</name>
    <name type="common">Beneckea harveyi</name>
    <dbReference type="NCBI Taxonomy" id="669"/>
    <lineage>
        <taxon>Bacteria</taxon>
        <taxon>Pseudomonadati</taxon>
        <taxon>Pseudomonadota</taxon>
        <taxon>Gammaproteobacteria</taxon>
        <taxon>Vibrionales</taxon>
        <taxon>Vibrionaceae</taxon>
        <taxon>Vibrio</taxon>
    </lineage>
</organism>
<dbReference type="Proteomes" id="UP000008367">
    <property type="component" value="Unassembled WGS sequence"/>
</dbReference>
<proteinExistence type="predicted"/>
<evidence type="ECO:0000313" key="1">
    <source>
        <dbReference type="EMBL" id="EKM32479.1"/>
    </source>
</evidence>
<sequence length="11" mass="1158">VRSGTPLATRT</sequence>
<comment type="caution">
    <text evidence="1">The sequence shown here is derived from an EMBL/GenBank/DDBJ whole genome shotgun (WGS) entry which is preliminary data.</text>
</comment>